<evidence type="ECO:0000256" key="1">
    <source>
        <dbReference type="ARBA" id="ARBA00004651"/>
    </source>
</evidence>
<keyword evidence="3 7" id="KW-0812">Transmembrane</keyword>
<proteinExistence type="predicted"/>
<dbReference type="AlphaFoldDB" id="A0A846QQ39"/>
<dbReference type="InterPro" id="IPR003834">
    <property type="entry name" value="Cyt_c_assmbl_TM_dom"/>
</dbReference>
<keyword evidence="10" id="KW-0560">Oxidoreductase</keyword>
<keyword evidence="8" id="KW-0732">Signal</keyword>
<evidence type="ECO:0000256" key="8">
    <source>
        <dbReference type="SAM" id="SignalP"/>
    </source>
</evidence>
<reference evidence="10 11" key="1">
    <citation type="submission" date="2020-03" db="EMBL/GenBank/DDBJ databases">
        <title>Genomic Encyclopedia of Type Strains, Phase IV (KMG-IV): sequencing the most valuable type-strain genomes for metagenomic binning, comparative biology and taxonomic classification.</title>
        <authorList>
            <person name="Goeker M."/>
        </authorList>
    </citation>
    <scope>NUCLEOTIDE SEQUENCE [LARGE SCALE GENOMIC DNA]</scope>
    <source>
        <strain evidence="10 11">DSM 24233</strain>
    </source>
</reference>
<accession>A0A846QQ39</accession>
<gene>
    <name evidence="10" type="ORF">GGQ74_000974</name>
</gene>
<dbReference type="PANTHER" id="PTHR32234:SF3">
    <property type="entry name" value="SUPPRESSION OF COPPER SENSITIVITY PROTEIN"/>
    <property type="match status" value="1"/>
</dbReference>
<feature type="domain" description="Thioredoxin" evidence="9">
    <location>
        <begin position="484"/>
        <end position="618"/>
    </location>
</feature>
<keyword evidence="4" id="KW-0201">Cytochrome c-type biogenesis</keyword>
<dbReference type="Gene3D" id="3.40.30.10">
    <property type="entry name" value="Glutaredoxin"/>
    <property type="match status" value="1"/>
</dbReference>
<evidence type="ECO:0000313" key="10">
    <source>
        <dbReference type="EMBL" id="NJB67334.1"/>
    </source>
</evidence>
<dbReference type="PANTHER" id="PTHR32234">
    <property type="entry name" value="THIOL:DISULFIDE INTERCHANGE PROTEIN DSBD"/>
    <property type="match status" value="1"/>
</dbReference>
<keyword evidence="2" id="KW-1003">Cell membrane</keyword>
<keyword evidence="5 7" id="KW-1133">Transmembrane helix</keyword>
<feature type="transmembrane region" description="Helical" evidence="7">
    <location>
        <begin position="231"/>
        <end position="252"/>
    </location>
</feature>
<evidence type="ECO:0000259" key="9">
    <source>
        <dbReference type="PROSITE" id="PS51352"/>
    </source>
</evidence>
<dbReference type="EMBL" id="JAATJA010000001">
    <property type="protein sequence ID" value="NJB67334.1"/>
    <property type="molecule type" value="Genomic_DNA"/>
</dbReference>
<evidence type="ECO:0000256" key="2">
    <source>
        <dbReference type="ARBA" id="ARBA00022475"/>
    </source>
</evidence>
<protein>
    <submittedName>
        <fullName evidence="10">Thiol:disulfide interchange protein DsbD</fullName>
        <ecNumber evidence="10">1.8.1.8</ecNumber>
    </submittedName>
</protein>
<dbReference type="GO" id="GO:0017004">
    <property type="term" value="P:cytochrome complex assembly"/>
    <property type="evidence" value="ECO:0007669"/>
    <property type="project" value="UniProtKB-KW"/>
</dbReference>
<feature type="transmembrane region" description="Helical" evidence="7">
    <location>
        <begin position="280"/>
        <end position="300"/>
    </location>
</feature>
<dbReference type="GO" id="GO:0005886">
    <property type="term" value="C:plasma membrane"/>
    <property type="evidence" value="ECO:0007669"/>
    <property type="project" value="UniProtKB-SubCell"/>
</dbReference>
<keyword evidence="11" id="KW-1185">Reference proteome</keyword>
<sequence length="620" mass="67249">MRHTAHARHRILFALLAATLLTLAPALSAHAAQDQPVTMQWEVYHAATDDSDILAVLWFTPAEGFHAYANPSGDTGLPTTLTLAPLPDGSEPVVLYPPGTEERDIFEKDKTVFILEGRTPIFVHIPRSATGMQDAALAGSLRMLLCSATSCWPVERTVRLDIGTLSASTLTRAEDAPWWPRYLEAAGSRMPDEPSPSLTLAAPAGESPLSALHLEPRYTNPGLEVTGLGKAVLLALIAGFILNFMPCVLPVVSLKISALMGGAGEADEALRIRRFREHNIFFSLGILLYFGLLAALFSSLELAWGEVFQHPDIVLGATAVVFALSLSLFGVFDLPVIDLKTGQGPDNPRMQALFTGMLATLLATPCSGPFLGGVLGWVLMQPPLTIATVFASIGLGMASPFLAMAARPGLARRFPRPGAWTGYLETGVGLFLVATCIYLLGILPEQRLPGALVYLWVIAVAAWIWGRWTNLSQTARRRWSIRALAVALVVAAWPLIMRPAEPTPWTGFDESRFMETLGTAPILVDFTAEWCPNCKALEKTTLSPDNLRRWAERWDLHLVQADLTEPNPAASALLQKLGSQSIPVVAIFPPGENARRPIVLRDLFTPAQMDEALKDALETP</sequence>
<dbReference type="InterPro" id="IPR013766">
    <property type="entry name" value="Thioredoxin_domain"/>
</dbReference>
<evidence type="ECO:0000256" key="7">
    <source>
        <dbReference type="SAM" id="Phobius"/>
    </source>
</evidence>
<dbReference type="SUPFAM" id="SSF52833">
    <property type="entry name" value="Thioredoxin-like"/>
    <property type="match status" value="1"/>
</dbReference>
<keyword evidence="6 7" id="KW-0472">Membrane</keyword>
<comment type="subcellular location">
    <subcellularLocation>
        <location evidence="1">Cell membrane</location>
        <topology evidence="1">Multi-pass membrane protein</topology>
    </subcellularLocation>
</comment>
<feature type="transmembrane region" description="Helical" evidence="7">
    <location>
        <begin position="384"/>
        <end position="406"/>
    </location>
</feature>
<name>A0A846QQ39_9BACT</name>
<dbReference type="GO" id="GO:0047134">
    <property type="term" value="F:protein-disulfide reductase [NAD(P)H] activity"/>
    <property type="evidence" value="ECO:0007669"/>
    <property type="project" value="UniProtKB-EC"/>
</dbReference>
<feature type="chain" id="PRO_5032290211" evidence="8">
    <location>
        <begin position="32"/>
        <end position="620"/>
    </location>
</feature>
<evidence type="ECO:0000256" key="4">
    <source>
        <dbReference type="ARBA" id="ARBA00022748"/>
    </source>
</evidence>
<dbReference type="RefSeq" id="WP_167940397.1">
    <property type="nucleotide sequence ID" value="NZ_JAATJA010000001.1"/>
</dbReference>
<feature type="transmembrane region" description="Helical" evidence="7">
    <location>
        <begin position="353"/>
        <end position="378"/>
    </location>
</feature>
<evidence type="ECO:0000256" key="6">
    <source>
        <dbReference type="ARBA" id="ARBA00023136"/>
    </source>
</evidence>
<feature type="transmembrane region" description="Helical" evidence="7">
    <location>
        <begin position="312"/>
        <end position="332"/>
    </location>
</feature>
<dbReference type="Pfam" id="PF02683">
    <property type="entry name" value="DsbD_TM"/>
    <property type="match status" value="1"/>
</dbReference>
<feature type="transmembrane region" description="Helical" evidence="7">
    <location>
        <begin position="418"/>
        <end position="442"/>
    </location>
</feature>
<dbReference type="Proteomes" id="UP000580856">
    <property type="component" value="Unassembled WGS sequence"/>
</dbReference>
<evidence type="ECO:0000256" key="5">
    <source>
        <dbReference type="ARBA" id="ARBA00022989"/>
    </source>
</evidence>
<evidence type="ECO:0000313" key="11">
    <source>
        <dbReference type="Proteomes" id="UP000580856"/>
    </source>
</evidence>
<feature type="transmembrane region" description="Helical" evidence="7">
    <location>
        <begin position="448"/>
        <end position="467"/>
    </location>
</feature>
<dbReference type="PROSITE" id="PS51352">
    <property type="entry name" value="THIOREDOXIN_2"/>
    <property type="match status" value="1"/>
</dbReference>
<dbReference type="InterPro" id="IPR036249">
    <property type="entry name" value="Thioredoxin-like_sf"/>
</dbReference>
<dbReference type="GO" id="GO:0045454">
    <property type="term" value="P:cell redox homeostasis"/>
    <property type="evidence" value="ECO:0007669"/>
    <property type="project" value="TreeGrafter"/>
</dbReference>
<dbReference type="EC" id="1.8.1.8" evidence="10"/>
<dbReference type="Pfam" id="PF13899">
    <property type="entry name" value="Thioredoxin_7"/>
    <property type="match status" value="1"/>
</dbReference>
<organism evidence="10 11">
    <name type="scientific">Desulfobaculum xiamenense</name>
    <dbReference type="NCBI Taxonomy" id="995050"/>
    <lineage>
        <taxon>Bacteria</taxon>
        <taxon>Pseudomonadati</taxon>
        <taxon>Thermodesulfobacteriota</taxon>
        <taxon>Desulfovibrionia</taxon>
        <taxon>Desulfovibrionales</taxon>
        <taxon>Desulfovibrionaceae</taxon>
        <taxon>Desulfobaculum</taxon>
    </lineage>
</organism>
<evidence type="ECO:0000256" key="3">
    <source>
        <dbReference type="ARBA" id="ARBA00022692"/>
    </source>
</evidence>
<feature type="signal peptide" evidence="8">
    <location>
        <begin position="1"/>
        <end position="31"/>
    </location>
</feature>
<comment type="caution">
    <text evidence="10">The sequence shown here is derived from an EMBL/GenBank/DDBJ whole genome shotgun (WGS) entry which is preliminary data.</text>
</comment>
<feature type="transmembrane region" description="Helical" evidence="7">
    <location>
        <begin position="479"/>
        <end position="496"/>
    </location>
</feature>